<dbReference type="PROSITE" id="PS50995">
    <property type="entry name" value="HTH_MARR_2"/>
    <property type="match status" value="1"/>
</dbReference>
<dbReference type="EMBL" id="LGSZ01000009">
    <property type="protein sequence ID" value="KPH83047.1"/>
    <property type="molecule type" value="Genomic_DNA"/>
</dbReference>
<dbReference type="SMART" id="SM00347">
    <property type="entry name" value="HTH_MARR"/>
    <property type="match status" value="1"/>
</dbReference>
<dbReference type="InterPro" id="IPR016181">
    <property type="entry name" value="Acyl_CoA_acyltransferase"/>
</dbReference>
<evidence type="ECO:0000256" key="1">
    <source>
        <dbReference type="ARBA" id="ARBA00022679"/>
    </source>
</evidence>
<protein>
    <submittedName>
        <fullName evidence="4">MarR family transcriptional regulator</fullName>
    </submittedName>
</protein>
<feature type="domain" description="HTH marR-type" evidence="2">
    <location>
        <begin position="1"/>
        <end position="139"/>
    </location>
</feature>
<dbReference type="InterPro" id="IPR036390">
    <property type="entry name" value="WH_DNA-bd_sf"/>
</dbReference>
<keyword evidence="5" id="KW-1185">Reference proteome</keyword>
<name>A0A0N0MD64_9HYPH</name>
<dbReference type="Pfam" id="PF00583">
    <property type="entry name" value="Acetyltransf_1"/>
    <property type="match status" value="1"/>
</dbReference>
<dbReference type="AlphaFoldDB" id="A0A0N0MD64"/>
<evidence type="ECO:0000313" key="4">
    <source>
        <dbReference type="EMBL" id="KPH83047.1"/>
    </source>
</evidence>
<dbReference type="RefSeq" id="WP_054207265.1">
    <property type="nucleotide sequence ID" value="NZ_LGSZ01000009.1"/>
</dbReference>
<dbReference type="Gene3D" id="1.10.10.10">
    <property type="entry name" value="Winged helix-like DNA-binding domain superfamily/Winged helix DNA-binding domain"/>
    <property type="match status" value="1"/>
</dbReference>
<evidence type="ECO:0000313" key="5">
    <source>
        <dbReference type="Proteomes" id="UP000037822"/>
    </source>
</evidence>
<feature type="domain" description="N-acetyltransferase" evidence="3">
    <location>
        <begin position="149"/>
        <end position="306"/>
    </location>
</feature>
<reference evidence="4 5" key="1">
    <citation type="submission" date="2015-07" db="EMBL/GenBank/DDBJ databases">
        <title>Whole genome sequencing of Bosea vaviloviae isolated from cave pool.</title>
        <authorList>
            <person name="Tan N.E.H."/>
            <person name="Lee Y.P."/>
            <person name="Gan H.M."/>
            <person name="Barton H."/>
            <person name="Savka M.A."/>
        </authorList>
    </citation>
    <scope>NUCLEOTIDE SEQUENCE [LARGE SCALE GENOMIC DNA]</scope>
    <source>
        <strain evidence="4 5">SD260</strain>
    </source>
</reference>
<evidence type="ECO:0000259" key="2">
    <source>
        <dbReference type="PROSITE" id="PS50995"/>
    </source>
</evidence>
<dbReference type="OrthoDB" id="273614at2"/>
<dbReference type="InterPro" id="IPR050769">
    <property type="entry name" value="NAT_camello-type"/>
</dbReference>
<accession>A0A0N0MD64</accession>
<dbReference type="PANTHER" id="PTHR13947">
    <property type="entry name" value="GNAT FAMILY N-ACETYLTRANSFERASE"/>
    <property type="match status" value="1"/>
</dbReference>
<evidence type="ECO:0000259" key="3">
    <source>
        <dbReference type="PROSITE" id="PS51186"/>
    </source>
</evidence>
<organism evidence="4 5">
    <name type="scientific">Bosea vaviloviae</name>
    <dbReference type="NCBI Taxonomy" id="1526658"/>
    <lineage>
        <taxon>Bacteria</taxon>
        <taxon>Pseudomonadati</taxon>
        <taxon>Pseudomonadota</taxon>
        <taxon>Alphaproteobacteria</taxon>
        <taxon>Hyphomicrobiales</taxon>
        <taxon>Boseaceae</taxon>
        <taxon>Bosea</taxon>
    </lineage>
</organism>
<dbReference type="GO" id="GO:0003700">
    <property type="term" value="F:DNA-binding transcription factor activity"/>
    <property type="evidence" value="ECO:0007669"/>
    <property type="project" value="InterPro"/>
</dbReference>
<gene>
    <name evidence="4" type="ORF">AE618_01450</name>
</gene>
<proteinExistence type="predicted"/>
<dbReference type="GO" id="GO:0008080">
    <property type="term" value="F:N-acetyltransferase activity"/>
    <property type="evidence" value="ECO:0007669"/>
    <property type="project" value="InterPro"/>
</dbReference>
<dbReference type="InterPro" id="IPR000182">
    <property type="entry name" value="GNAT_dom"/>
</dbReference>
<dbReference type="Proteomes" id="UP000037822">
    <property type="component" value="Unassembled WGS sequence"/>
</dbReference>
<dbReference type="Gene3D" id="3.40.630.30">
    <property type="match status" value="1"/>
</dbReference>
<dbReference type="PANTHER" id="PTHR13947:SF37">
    <property type="entry name" value="LD18367P"/>
    <property type="match status" value="1"/>
</dbReference>
<dbReference type="SUPFAM" id="SSF46785">
    <property type="entry name" value="Winged helix' DNA-binding domain"/>
    <property type="match status" value="1"/>
</dbReference>
<dbReference type="InterPro" id="IPR036388">
    <property type="entry name" value="WH-like_DNA-bd_sf"/>
</dbReference>
<dbReference type="CDD" id="cd04301">
    <property type="entry name" value="NAT_SF"/>
    <property type="match status" value="1"/>
</dbReference>
<dbReference type="SUPFAM" id="SSF55729">
    <property type="entry name" value="Acyl-CoA N-acyltransferases (Nat)"/>
    <property type="match status" value="1"/>
</dbReference>
<comment type="caution">
    <text evidence="4">The sequence shown here is derived from an EMBL/GenBank/DDBJ whole genome shotgun (WGS) entry which is preliminary data.</text>
</comment>
<dbReference type="Pfam" id="PF12802">
    <property type="entry name" value="MarR_2"/>
    <property type="match status" value="1"/>
</dbReference>
<dbReference type="InterPro" id="IPR000835">
    <property type="entry name" value="HTH_MarR-typ"/>
</dbReference>
<dbReference type="PATRIC" id="fig|1526658.3.peg.5219"/>
<sequence>MPTIDPSVAAIRRFNRFHTRWVGALSGSLHGSGFALTEARVLYELAQRDGWLAGELARDLGLDPAYLSRILKRFTTEGWLERTRSQADGRALSLRLTPAGRAVFGPLDDASRGQAAAVLARLGPAEQVRLVAALGSAQALLSGERPVAPVIRDHQPGDIGWVISAHGRLYAQEYGWDIGFEGFVAEIAGQFLQRFQPGKERCLIAELDGAPVGSAFVVRESDEVAKLRLVIVETRAQGFGLGKALVAQAIGFAREAGYERMVLWTNDILHAARAIYMAQGFRLIAEERHHSFGQDLVGQNWELDLRG</sequence>
<dbReference type="PROSITE" id="PS51186">
    <property type="entry name" value="GNAT"/>
    <property type="match status" value="1"/>
</dbReference>
<keyword evidence="1" id="KW-0808">Transferase</keyword>